<evidence type="ECO:0000256" key="8">
    <source>
        <dbReference type="ARBA" id="ARBA00022777"/>
    </source>
</evidence>
<gene>
    <name evidence="16" type="ORF">H9659_01895</name>
</gene>
<dbReference type="CDD" id="cd02064">
    <property type="entry name" value="FAD_synthetase_N"/>
    <property type="match status" value="1"/>
</dbReference>
<dbReference type="EMBL" id="JACSQY010000001">
    <property type="protein sequence ID" value="MBD7907085.1"/>
    <property type="molecule type" value="Genomic_DNA"/>
</dbReference>
<organism evidence="16 17">
    <name type="scientific">Sporosarcina gallistercoris</name>
    <dbReference type="NCBI Taxonomy" id="2762245"/>
    <lineage>
        <taxon>Bacteria</taxon>
        <taxon>Bacillati</taxon>
        <taxon>Bacillota</taxon>
        <taxon>Bacilli</taxon>
        <taxon>Bacillales</taxon>
        <taxon>Caryophanaceae</taxon>
        <taxon>Sporosarcina</taxon>
    </lineage>
</organism>
<evidence type="ECO:0000256" key="6">
    <source>
        <dbReference type="ARBA" id="ARBA00022695"/>
    </source>
</evidence>
<keyword evidence="7 14" id="KW-0547">Nucleotide-binding</keyword>
<dbReference type="RefSeq" id="WP_191688207.1">
    <property type="nucleotide sequence ID" value="NZ_JACSQY010000001.1"/>
</dbReference>
<keyword evidence="10 14" id="KW-0067">ATP-binding</keyword>
<evidence type="ECO:0000259" key="15">
    <source>
        <dbReference type="SMART" id="SM00904"/>
    </source>
</evidence>
<comment type="catalytic activity">
    <reaction evidence="12 14">
        <text>riboflavin + ATP = FMN + ADP + H(+)</text>
        <dbReference type="Rhea" id="RHEA:14357"/>
        <dbReference type="ChEBI" id="CHEBI:15378"/>
        <dbReference type="ChEBI" id="CHEBI:30616"/>
        <dbReference type="ChEBI" id="CHEBI:57986"/>
        <dbReference type="ChEBI" id="CHEBI:58210"/>
        <dbReference type="ChEBI" id="CHEBI:456216"/>
        <dbReference type="EC" id="2.7.1.26"/>
    </reaction>
</comment>
<dbReference type="NCBIfam" id="NF004160">
    <property type="entry name" value="PRK05627.1-3"/>
    <property type="match status" value="1"/>
</dbReference>
<dbReference type="InterPro" id="IPR002606">
    <property type="entry name" value="Riboflavin_kinase_bac"/>
</dbReference>
<dbReference type="InterPro" id="IPR015864">
    <property type="entry name" value="FAD_synthase"/>
</dbReference>
<keyword evidence="11" id="KW-0511">Multifunctional enzyme</keyword>
<evidence type="ECO:0000256" key="14">
    <source>
        <dbReference type="PIRNR" id="PIRNR004491"/>
    </source>
</evidence>
<dbReference type="EC" id="2.7.7.2" evidence="14"/>
<reference evidence="16 17" key="1">
    <citation type="submission" date="2020-08" db="EMBL/GenBank/DDBJ databases">
        <title>A Genomic Blueprint of the Chicken Gut Microbiome.</title>
        <authorList>
            <person name="Gilroy R."/>
            <person name="Ravi A."/>
            <person name="Getino M."/>
            <person name="Pursley I."/>
            <person name="Horton D.L."/>
            <person name="Alikhan N.-F."/>
            <person name="Baker D."/>
            <person name="Gharbi K."/>
            <person name="Hall N."/>
            <person name="Watson M."/>
            <person name="Adriaenssens E.M."/>
            <person name="Foster-Nyarko E."/>
            <person name="Jarju S."/>
            <person name="Secka A."/>
            <person name="Antonio M."/>
            <person name="Oren A."/>
            <person name="Chaudhuri R."/>
            <person name="La Ragione R.M."/>
            <person name="Hildebrand F."/>
            <person name="Pallen M.J."/>
        </authorList>
    </citation>
    <scope>NUCLEOTIDE SEQUENCE [LARGE SCALE GENOMIC DNA]</scope>
    <source>
        <strain evidence="16 17">Sa3CUA8</strain>
    </source>
</reference>
<dbReference type="InterPro" id="IPR014729">
    <property type="entry name" value="Rossmann-like_a/b/a_fold"/>
</dbReference>
<dbReference type="GO" id="GO:0003919">
    <property type="term" value="F:FMN adenylyltransferase activity"/>
    <property type="evidence" value="ECO:0007669"/>
    <property type="project" value="UniProtKB-EC"/>
</dbReference>
<dbReference type="InterPro" id="IPR023468">
    <property type="entry name" value="Riboflavin_kinase"/>
</dbReference>
<evidence type="ECO:0000256" key="4">
    <source>
        <dbReference type="ARBA" id="ARBA00022643"/>
    </source>
</evidence>
<dbReference type="Gene3D" id="3.40.50.620">
    <property type="entry name" value="HUPs"/>
    <property type="match status" value="1"/>
</dbReference>
<name>A0ABR8PFY8_9BACL</name>
<accession>A0ABR8PFY8</accession>
<evidence type="ECO:0000313" key="16">
    <source>
        <dbReference type="EMBL" id="MBD7907085.1"/>
    </source>
</evidence>
<evidence type="ECO:0000256" key="11">
    <source>
        <dbReference type="ARBA" id="ARBA00023268"/>
    </source>
</evidence>
<proteinExistence type="inferred from homology"/>
<evidence type="ECO:0000256" key="10">
    <source>
        <dbReference type="ARBA" id="ARBA00022840"/>
    </source>
</evidence>
<evidence type="ECO:0000256" key="3">
    <source>
        <dbReference type="ARBA" id="ARBA00022630"/>
    </source>
</evidence>
<keyword evidence="4 14" id="KW-0288">FMN</keyword>
<dbReference type="EC" id="2.7.1.26" evidence="14"/>
<dbReference type="NCBIfam" id="TIGR00083">
    <property type="entry name" value="ribF"/>
    <property type="match status" value="1"/>
</dbReference>
<dbReference type="SMART" id="SM00904">
    <property type="entry name" value="Flavokinase"/>
    <property type="match status" value="1"/>
</dbReference>
<evidence type="ECO:0000256" key="13">
    <source>
        <dbReference type="ARBA" id="ARBA00049494"/>
    </source>
</evidence>
<keyword evidence="5 14" id="KW-0808">Transferase</keyword>
<dbReference type="Gene3D" id="2.40.30.30">
    <property type="entry name" value="Riboflavin kinase-like"/>
    <property type="match status" value="1"/>
</dbReference>
<comment type="caution">
    <text evidence="16">The sequence shown here is derived from an EMBL/GenBank/DDBJ whole genome shotgun (WGS) entry which is preliminary data.</text>
</comment>
<comment type="similarity">
    <text evidence="14">Belongs to the ribF family.</text>
</comment>
<keyword evidence="3 14" id="KW-0285">Flavoprotein</keyword>
<keyword evidence="17" id="KW-1185">Reference proteome</keyword>
<dbReference type="PANTHER" id="PTHR22749:SF6">
    <property type="entry name" value="RIBOFLAVIN KINASE"/>
    <property type="match status" value="1"/>
</dbReference>
<keyword evidence="8 14" id="KW-0418">Kinase</keyword>
<keyword evidence="6 14" id="KW-0548">Nucleotidyltransferase</keyword>
<evidence type="ECO:0000256" key="9">
    <source>
        <dbReference type="ARBA" id="ARBA00022827"/>
    </source>
</evidence>
<evidence type="ECO:0000256" key="5">
    <source>
        <dbReference type="ARBA" id="ARBA00022679"/>
    </source>
</evidence>
<protein>
    <recommendedName>
        <fullName evidence="14">Riboflavin biosynthesis protein</fullName>
    </recommendedName>
    <domain>
        <recommendedName>
            <fullName evidence="14">Riboflavin kinase</fullName>
            <ecNumber evidence="14">2.7.1.26</ecNumber>
        </recommendedName>
        <alternativeName>
            <fullName evidence="14">Flavokinase</fullName>
        </alternativeName>
    </domain>
    <domain>
        <recommendedName>
            <fullName evidence="14">FMN adenylyltransferase</fullName>
            <ecNumber evidence="14">2.7.7.2</ecNumber>
        </recommendedName>
        <alternativeName>
            <fullName evidence="14">FAD pyrophosphorylase</fullName>
        </alternativeName>
        <alternativeName>
            <fullName evidence="14">FAD synthase</fullName>
        </alternativeName>
    </domain>
</protein>
<dbReference type="InterPro" id="IPR023465">
    <property type="entry name" value="Riboflavin_kinase_dom_sf"/>
</dbReference>
<dbReference type="SUPFAM" id="SSF82114">
    <property type="entry name" value="Riboflavin kinase-like"/>
    <property type="match status" value="1"/>
</dbReference>
<dbReference type="PANTHER" id="PTHR22749">
    <property type="entry name" value="RIBOFLAVIN KINASE/FMN ADENYLYLTRANSFERASE"/>
    <property type="match status" value="1"/>
</dbReference>
<feature type="domain" description="Riboflavin kinase" evidence="15">
    <location>
        <begin position="186"/>
        <end position="313"/>
    </location>
</feature>
<evidence type="ECO:0000256" key="12">
    <source>
        <dbReference type="ARBA" id="ARBA00047880"/>
    </source>
</evidence>
<dbReference type="InterPro" id="IPR015865">
    <property type="entry name" value="Riboflavin_kinase_bac/euk"/>
</dbReference>
<comment type="pathway">
    <text evidence="1 14">Cofactor biosynthesis; FAD biosynthesis; FAD from FMN: step 1/1.</text>
</comment>
<comment type="catalytic activity">
    <reaction evidence="13 14">
        <text>FMN + ATP + H(+) = FAD + diphosphate</text>
        <dbReference type="Rhea" id="RHEA:17237"/>
        <dbReference type="ChEBI" id="CHEBI:15378"/>
        <dbReference type="ChEBI" id="CHEBI:30616"/>
        <dbReference type="ChEBI" id="CHEBI:33019"/>
        <dbReference type="ChEBI" id="CHEBI:57692"/>
        <dbReference type="ChEBI" id="CHEBI:58210"/>
        <dbReference type="EC" id="2.7.7.2"/>
    </reaction>
</comment>
<evidence type="ECO:0000256" key="1">
    <source>
        <dbReference type="ARBA" id="ARBA00004726"/>
    </source>
</evidence>
<dbReference type="PIRSF" id="PIRSF004491">
    <property type="entry name" value="FAD_Synth"/>
    <property type="match status" value="1"/>
</dbReference>
<evidence type="ECO:0000256" key="2">
    <source>
        <dbReference type="ARBA" id="ARBA00005201"/>
    </source>
</evidence>
<dbReference type="Pfam" id="PF01687">
    <property type="entry name" value="Flavokinase"/>
    <property type="match status" value="1"/>
</dbReference>
<keyword evidence="9 14" id="KW-0274">FAD</keyword>
<comment type="pathway">
    <text evidence="2 14">Cofactor biosynthesis; FMN biosynthesis; FMN from riboflavin (ATP route): step 1/1.</text>
</comment>
<dbReference type="Proteomes" id="UP000659496">
    <property type="component" value="Unassembled WGS sequence"/>
</dbReference>
<dbReference type="SUPFAM" id="SSF52374">
    <property type="entry name" value="Nucleotidylyl transferase"/>
    <property type="match status" value="1"/>
</dbReference>
<dbReference type="GO" id="GO:0008531">
    <property type="term" value="F:riboflavin kinase activity"/>
    <property type="evidence" value="ECO:0007669"/>
    <property type="project" value="UniProtKB-EC"/>
</dbReference>
<evidence type="ECO:0000313" key="17">
    <source>
        <dbReference type="Proteomes" id="UP000659496"/>
    </source>
</evidence>
<evidence type="ECO:0000256" key="7">
    <source>
        <dbReference type="ARBA" id="ARBA00022741"/>
    </source>
</evidence>
<dbReference type="NCBIfam" id="NF004162">
    <property type="entry name" value="PRK05627.1-5"/>
    <property type="match status" value="1"/>
</dbReference>
<sequence length="316" mass="34753">MLETIELQIDLGVPQISDKEFSLAIGFFDGLHKGHQTVIQRAIDTSKKLGIAPAVMTFNPHPSHLFASGNGKIGYITPLEEKQRILSDMGIDTLFIVTFDQNLADLTPEEFVVQVLKKLNVRHVTAGFDFTFGAKGKGDMEQMTSLSKGVFGTTSVGKVADGDEKISSTRIRKLLADGDVAKTAALLGRPFRSIGIVVDGDKRGRQLGFPTANMIPSEEVIVPQNGVYAVQFTVDGTRYDGVCNIGVKPTFDHPDEARKTIEVNVFDFEGDLYGKQAIVDWIDHIRPEQKFDSIDMLINQIAEDKETAKKILAKKV</sequence>
<dbReference type="Pfam" id="PF06574">
    <property type="entry name" value="FAD_syn"/>
    <property type="match status" value="1"/>
</dbReference>